<evidence type="ECO:0000259" key="8">
    <source>
        <dbReference type="Pfam" id="PF01467"/>
    </source>
</evidence>
<dbReference type="AlphaFoldDB" id="A0A7C3F506"/>
<dbReference type="Pfam" id="PF01467">
    <property type="entry name" value="CTP_transf_like"/>
    <property type="match status" value="1"/>
</dbReference>
<evidence type="ECO:0000313" key="9">
    <source>
        <dbReference type="EMBL" id="HFK20986.1"/>
    </source>
</evidence>
<dbReference type="SUPFAM" id="SSF52374">
    <property type="entry name" value="Nucleotidylyl transferase"/>
    <property type="match status" value="1"/>
</dbReference>
<feature type="domain" description="Cytidyltransferase-like" evidence="8">
    <location>
        <begin position="12"/>
        <end position="147"/>
    </location>
</feature>
<comment type="subcellular location">
    <subcellularLocation>
        <location evidence="7">Cytoplasm</location>
    </subcellularLocation>
</comment>
<dbReference type="GO" id="GO:0005524">
    <property type="term" value="F:ATP binding"/>
    <property type="evidence" value="ECO:0007669"/>
    <property type="project" value="UniProtKB-KW"/>
</dbReference>
<accession>A0A7C3F506</accession>
<dbReference type="GO" id="GO:0005737">
    <property type="term" value="C:cytoplasm"/>
    <property type="evidence" value="ECO:0007669"/>
    <property type="project" value="UniProtKB-SubCell"/>
</dbReference>
<comment type="pathway">
    <text evidence="7">Cofactor biosynthesis; coenzyme A biosynthesis.</text>
</comment>
<keyword evidence="6 7" id="KW-0173">Coenzyme A biosynthesis</keyword>
<reference evidence="9" key="1">
    <citation type="journal article" date="2020" name="mSystems">
        <title>Genome- and Community-Level Interaction Insights into Carbon Utilization and Element Cycling Functions of Hydrothermarchaeota in Hydrothermal Sediment.</title>
        <authorList>
            <person name="Zhou Z."/>
            <person name="Liu Y."/>
            <person name="Xu W."/>
            <person name="Pan J."/>
            <person name="Luo Z.H."/>
            <person name="Li M."/>
        </authorList>
    </citation>
    <scope>NUCLEOTIDE SEQUENCE [LARGE SCALE GENOMIC DNA]</scope>
    <source>
        <strain evidence="9">SpSt-468</strain>
    </source>
</reference>
<dbReference type="Gene3D" id="3.40.50.620">
    <property type="entry name" value="HUPs"/>
    <property type="match status" value="1"/>
</dbReference>
<dbReference type="PANTHER" id="PTHR43793">
    <property type="entry name" value="FAD SYNTHASE"/>
    <property type="match status" value="1"/>
</dbReference>
<dbReference type="EC" id="2.7.7.3" evidence="7"/>
<dbReference type="PANTHER" id="PTHR43793:SF1">
    <property type="entry name" value="FAD SYNTHASE"/>
    <property type="match status" value="1"/>
</dbReference>
<dbReference type="InterPro" id="IPR023540">
    <property type="entry name" value="PPAT_arch"/>
</dbReference>
<keyword evidence="5 7" id="KW-0067">ATP-binding</keyword>
<dbReference type="UniPathway" id="UPA00241"/>
<evidence type="ECO:0000256" key="3">
    <source>
        <dbReference type="ARBA" id="ARBA00022695"/>
    </source>
</evidence>
<gene>
    <name evidence="7" type="primary">coaD</name>
    <name evidence="9" type="ORF">ENS19_06905</name>
</gene>
<proteinExistence type="inferred from homology"/>
<dbReference type="HAMAP" id="MF_00647">
    <property type="entry name" value="PPAT_arch"/>
    <property type="match status" value="1"/>
</dbReference>
<evidence type="ECO:0000256" key="1">
    <source>
        <dbReference type="ARBA" id="ARBA00022490"/>
    </source>
</evidence>
<evidence type="ECO:0000256" key="4">
    <source>
        <dbReference type="ARBA" id="ARBA00022741"/>
    </source>
</evidence>
<evidence type="ECO:0000256" key="6">
    <source>
        <dbReference type="ARBA" id="ARBA00022993"/>
    </source>
</evidence>
<sequence length="160" mass="17220">MVFMPKARVAAVGGTFDNLHRGHEALLRSAFEVADRVIVGITSDEFARSQGKEGIQVMNQRIGQVKAFLIVNRLFERASIVVLEDPFGPLLSDPAIEVLVVSEGTLIRAEEANAIRLAKGMPALKIHVVPHVKSADGKPISSSRIRNGEIDAKGNLLGSS</sequence>
<keyword evidence="4 7" id="KW-0547">Nucleotide-binding</keyword>
<keyword evidence="2 7" id="KW-0808">Transferase</keyword>
<comment type="function">
    <text evidence="7">Reversibly transfers an adenylyl group from ATP to 4'-phosphopantetheine, yielding dephospho-CoA (dPCoA) and pyrophosphate.</text>
</comment>
<keyword evidence="1 7" id="KW-0963">Cytoplasm</keyword>
<comment type="catalytic activity">
    <reaction evidence="7">
        <text>(R)-4'-phosphopantetheine + ATP + H(+) = 3'-dephospho-CoA + diphosphate</text>
        <dbReference type="Rhea" id="RHEA:19801"/>
        <dbReference type="ChEBI" id="CHEBI:15378"/>
        <dbReference type="ChEBI" id="CHEBI:30616"/>
        <dbReference type="ChEBI" id="CHEBI:33019"/>
        <dbReference type="ChEBI" id="CHEBI:57328"/>
        <dbReference type="ChEBI" id="CHEBI:61723"/>
        <dbReference type="EC" id="2.7.7.3"/>
    </reaction>
</comment>
<comment type="caution">
    <text evidence="9">The sequence shown here is derived from an EMBL/GenBank/DDBJ whole genome shotgun (WGS) entry which is preliminary data.</text>
</comment>
<dbReference type="GO" id="GO:0004595">
    <property type="term" value="F:pantetheine-phosphate adenylyltransferase activity"/>
    <property type="evidence" value="ECO:0007669"/>
    <property type="project" value="UniProtKB-UniRule"/>
</dbReference>
<dbReference type="InterPro" id="IPR014729">
    <property type="entry name" value="Rossmann-like_a/b/a_fold"/>
</dbReference>
<name>A0A7C3F506_9CREN</name>
<evidence type="ECO:0000256" key="2">
    <source>
        <dbReference type="ARBA" id="ARBA00022679"/>
    </source>
</evidence>
<protein>
    <recommendedName>
        <fullName evidence="7">Phosphopantetheine adenylyltransferase</fullName>
        <ecNumber evidence="7">2.7.7.3</ecNumber>
    </recommendedName>
    <alternativeName>
        <fullName evidence="7">Dephospho-CoA pyrophosphorylase</fullName>
    </alternativeName>
    <alternativeName>
        <fullName evidence="7">Pantetheine-phosphate adenylyltransferase</fullName>
        <shortName evidence="7">PPAT</shortName>
    </alternativeName>
</protein>
<dbReference type="NCBIfam" id="TIGR00125">
    <property type="entry name" value="cyt_tran_rel"/>
    <property type="match status" value="1"/>
</dbReference>
<dbReference type="GO" id="GO:0015937">
    <property type="term" value="P:coenzyme A biosynthetic process"/>
    <property type="evidence" value="ECO:0007669"/>
    <property type="project" value="UniProtKB-UniRule"/>
</dbReference>
<keyword evidence="3 7" id="KW-0548">Nucleotidyltransferase</keyword>
<dbReference type="NCBIfam" id="NF001985">
    <property type="entry name" value="PRK00777.1"/>
    <property type="match status" value="1"/>
</dbReference>
<dbReference type="InterPro" id="IPR004821">
    <property type="entry name" value="Cyt_trans-like"/>
</dbReference>
<comment type="similarity">
    <text evidence="7">Belongs to the eukaryotic CoaD family.</text>
</comment>
<evidence type="ECO:0000256" key="5">
    <source>
        <dbReference type="ARBA" id="ARBA00022840"/>
    </source>
</evidence>
<dbReference type="EMBL" id="DSTX01000011">
    <property type="protein sequence ID" value="HFK20986.1"/>
    <property type="molecule type" value="Genomic_DNA"/>
</dbReference>
<dbReference type="InterPro" id="IPR050385">
    <property type="entry name" value="Archaeal_FAD_synthase"/>
</dbReference>
<evidence type="ECO:0000256" key="7">
    <source>
        <dbReference type="HAMAP-Rule" id="MF_00647"/>
    </source>
</evidence>
<organism evidence="9">
    <name type="scientific">Candidatus Methanomethylicus mesodigestus</name>
    <dbReference type="NCBI Taxonomy" id="1867258"/>
    <lineage>
        <taxon>Archaea</taxon>
        <taxon>Thermoproteota</taxon>
        <taxon>Methanosuratincolia</taxon>
        <taxon>Candidatus Methanomethylicales</taxon>
        <taxon>Candidatus Methanomethylicaceae</taxon>
        <taxon>Candidatus Methanomethylicus</taxon>
    </lineage>
</organism>